<dbReference type="InterPro" id="IPR015797">
    <property type="entry name" value="NUDIX_hydrolase-like_dom_sf"/>
</dbReference>
<comment type="similarity">
    <text evidence="3">Belongs to the Nudix hydrolase family.</text>
</comment>
<protein>
    <recommendedName>
        <fullName evidence="10">Nudix hydrolase domain-containing protein</fullName>
    </recommendedName>
</protein>
<evidence type="ECO:0000313" key="9">
    <source>
        <dbReference type="Proteomes" id="UP000075901"/>
    </source>
</evidence>
<dbReference type="InterPro" id="IPR039121">
    <property type="entry name" value="NUDT19"/>
</dbReference>
<dbReference type="AlphaFoldDB" id="A0A182T6G3"/>
<dbReference type="GO" id="GO:0046872">
    <property type="term" value="F:metal ion binding"/>
    <property type="evidence" value="ECO:0007669"/>
    <property type="project" value="UniProtKB-KW"/>
</dbReference>
<dbReference type="Proteomes" id="UP000075901">
    <property type="component" value="Unassembled WGS sequence"/>
</dbReference>
<evidence type="ECO:0000256" key="1">
    <source>
        <dbReference type="ARBA" id="ARBA00001936"/>
    </source>
</evidence>
<evidence type="ECO:0000256" key="4">
    <source>
        <dbReference type="ARBA" id="ARBA00022723"/>
    </source>
</evidence>
<keyword evidence="9" id="KW-1185">Reference proteome</keyword>
<dbReference type="PANTHER" id="PTHR12318">
    <property type="entry name" value="TESTOSTERONE-REGULATED PROTEIN RP2"/>
    <property type="match status" value="1"/>
</dbReference>
<evidence type="ECO:0008006" key="10">
    <source>
        <dbReference type="Google" id="ProtNLM"/>
    </source>
</evidence>
<keyword evidence="4" id="KW-0479">Metal-binding</keyword>
<dbReference type="PANTHER" id="PTHR12318:SF0">
    <property type="entry name" value="ACYL-COENZYME A DIPHOSPHATASE NUDT19"/>
    <property type="match status" value="1"/>
</dbReference>
<organism evidence="8 9">
    <name type="scientific">Anopheles maculatus</name>
    <dbReference type="NCBI Taxonomy" id="74869"/>
    <lineage>
        <taxon>Eukaryota</taxon>
        <taxon>Metazoa</taxon>
        <taxon>Ecdysozoa</taxon>
        <taxon>Arthropoda</taxon>
        <taxon>Hexapoda</taxon>
        <taxon>Insecta</taxon>
        <taxon>Pterygota</taxon>
        <taxon>Neoptera</taxon>
        <taxon>Endopterygota</taxon>
        <taxon>Diptera</taxon>
        <taxon>Nematocera</taxon>
        <taxon>Culicoidea</taxon>
        <taxon>Culicidae</taxon>
        <taxon>Anophelinae</taxon>
        <taxon>Anopheles</taxon>
        <taxon>Anopheles maculatus group</taxon>
    </lineage>
</organism>
<dbReference type="SUPFAM" id="SSF55811">
    <property type="entry name" value="Nudix"/>
    <property type="match status" value="1"/>
</dbReference>
<evidence type="ECO:0000256" key="7">
    <source>
        <dbReference type="ARBA" id="ARBA00023211"/>
    </source>
</evidence>
<comment type="cofactor">
    <cofactor evidence="2">
        <name>Mg(2+)</name>
        <dbReference type="ChEBI" id="CHEBI:18420"/>
    </cofactor>
</comment>
<dbReference type="GO" id="GO:0016818">
    <property type="term" value="F:hydrolase activity, acting on acid anhydrides, in phosphorus-containing anhydrides"/>
    <property type="evidence" value="ECO:0007669"/>
    <property type="project" value="InterPro"/>
</dbReference>
<proteinExistence type="inferred from homology"/>
<evidence type="ECO:0000313" key="8">
    <source>
        <dbReference type="EnsemblMetazoa" id="AMAM020610-PA"/>
    </source>
</evidence>
<name>A0A182T6G3_9DIPT</name>
<keyword evidence="7" id="KW-0464">Manganese</keyword>
<evidence type="ECO:0000256" key="2">
    <source>
        <dbReference type="ARBA" id="ARBA00001946"/>
    </source>
</evidence>
<evidence type="ECO:0000256" key="5">
    <source>
        <dbReference type="ARBA" id="ARBA00022801"/>
    </source>
</evidence>
<reference evidence="9" key="1">
    <citation type="submission" date="2013-09" db="EMBL/GenBank/DDBJ databases">
        <title>The Genome Sequence of Anopheles maculatus species B.</title>
        <authorList>
            <consortium name="The Broad Institute Genomics Platform"/>
            <person name="Neafsey D.E."/>
            <person name="Besansky N."/>
            <person name="Howell P."/>
            <person name="Walton C."/>
            <person name="Young S.K."/>
            <person name="Zeng Q."/>
            <person name="Gargeya S."/>
            <person name="Fitzgerald M."/>
            <person name="Haas B."/>
            <person name="Abouelleil A."/>
            <person name="Allen A.W."/>
            <person name="Alvarado L."/>
            <person name="Arachchi H.M."/>
            <person name="Berlin A.M."/>
            <person name="Chapman S.B."/>
            <person name="Gainer-Dewar J."/>
            <person name="Goldberg J."/>
            <person name="Griggs A."/>
            <person name="Gujja S."/>
            <person name="Hansen M."/>
            <person name="Howarth C."/>
            <person name="Imamovic A."/>
            <person name="Ireland A."/>
            <person name="Larimer J."/>
            <person name="McCowan C."/>
            <person name="Murphy C."/>
            <person name="Pearson M."/>
            <person name="Poon T.W."/>
            <person name="Priest M."/>
            <person name="Roberts A."/>
            <person name="Saif S."/>
            <person name="Shea T."/>
            <person name="Sisk P."/>
            <person name="Sykes S."/>
            <person name="Wortman J."/>
            <person name="Nusbaum C."/>
            <person name="Birren B."/>
        </authorList>
    </citation>
    <scope>NUCLEOTIDE SEQUENCE [LARGE SCALE GENOMIC DNA]</scope>
    <source>
        <strain evidence="9">maculatus3</strain>
    </source>
</reference>
<sequence length="219" mass="25343">MLQASERLLSKSVHDGVEQFREICERTRIVPDVFNLYEWSTWITPTILHKKRFETAFYLIALDALPKVVPEGSEVQQYFWDTPANLLEAHNSERIWLTPPQAYELKRLSYVHDIEQVVSFARNKRFAKGTTPLCPVAFTAADGVVLALPGDSLYPANYDLVTEHNAHEYVHQTMEELRRNVTLLHRLELVGKLHTKGYYQNQPALDDHLHLTGENRNFT</sequence>
<dbReference type="Gene3D" id="3.90.79.10">
    <property type="entry name" value="Nucleoside Triphosphate Pyrophosphohydrolase"/>
    <property type="match status" value="1"/>
</dbReference>
<dbReference type="GO" id="GO:0005739">
    <property type="term" value="C:mitochondrion"/>
    <property type="evidence" value="ECO:0007669"/>
    <property type="project" value="TreeGrafter"/>
</dbReference>
<keyword evidence="5" id="KW-0378">Hydrolase</keyword>
<evidence type="ECO:0000256" key="3">
    <source>
        <dbReference type="ARBA" id="ARBA00005582"/>
    </source>
</evidence>
<keyword evidence="6" id="KW-0460">Magnesium</keyword>
<comment type="cofactor">
    <cofactor evidence="1">
        <name>Mn(2+)</name>
        <dbReference type="ChEBI" id="CHEBI:29035"/>
    </cofactor>
</comment>
<dbReference type="EnsemblMetazoa" id="AMAM020610-RA">
    <property type="protein sequence ID" value="AMAM020610-PA"/>
    <property type="gene ID" value="AMAM020610"/>
</dbReference>
<reference evidence="8" key="2">
    <citation type="submission" date="2020-05" db="UniProtKB">
        <authorList>
            <consortium name="EnsemblMetazoa"/>
        </authorList>
    </citation>
    <scope>IDENTIFICATION</scope>
    <source>
        <strain evidence="8">maculatus3</strain>
    </source>
</reference>
<accession>A0A182T6G3</accession>
<evidence type="ECO:0000256" key="6">
    <source>
        <dbReference type="ARBA" id="ARBA00022842"/>
    </source>
</evidence>
<dbReference type="VEuPathDB" id="VectorBase:AMAM020610"/>